<dbReference type="AlphaFoldDB" id="A0A5B8VW41"/>
<reference evidence="2 3" key="1">
    <citation type="journal article" date="2013" name="J. Microbiol.">
        <title>Mucilaginibacter ginsenosidivorax sp. nov., with ginsenoside converting activity isolated from sediment.</title>
        <authorList>
            <person name="Kim J.K."/>
            <person name="Choi T.E."/>
            <person name="Liu Q.M."/>
            <person name="Park H.Y."/>
            <person name="Yi T.H."/>
            <person name="Yoon M.H."/>
            <person name="Kim S.C."/>
            <person name="Im W.T."/>
        </authorList>
    </citation>
    <scope>NUCLEOTIDE SEQUENCE [LARGE SCALE GENOMIC DNA]</scope>
    <source>
        <strain evidence="2 3">KHI28</strain>
    </source>
</reference>
<keyword evidence="3" id="KW-1185">Reference proteome</keyword>
<dbReference type="InterPro" id="IPR002716">
    <property type="entry name" value="PIN_dom"/>
</dbReference>
<evidence type="ECO:0000313" key="2">
    <source>
        <dbReference type="EMBL" id="QEC75659.1"/>
    </source>
</evidence>
<dbReference type="InterPro" id="IPR041705">
    <property type="entry name" value="PIN_Sll0205"/>
</dbReference>
<accession>A0A5B8VW41</accession>
<dbReference type="Pfam" id="PF01850">
    <property type="entry name" value="PIN"/>
    <property type="match status" value="1"/>
</dbReference>
<dbReference type="OrthoDB" id="9798990at2"/>
<dbReference type="KEGG" id="mgk:FSB76_06740"/>
<dbReference type="InterPro" id="IPR052919">
    <property type="entry name" value="TA_system_RNase"/>
</dbReference>
<dbReference type="Proteomes" id="UP000321362">
    <property type="component" value="Chromosome"/>
</dbReference>
<dbReference type="PANTHER" id="PTHR36173">
    <property type="entry name" value="RIBONUCLEASE VAPC16-RELATED"/>
    <property type="match status" value="1"/>
</dbReference>
<dbReference type="Gene3D" id="3.40.50.1010">
    <property type="entry name" value="5'-nuclease"/>
    <property type="match status" value="1"/>
</dbReference>
<sequence length="132" mass="15045">MSFLLDSHTLLWAISDQKKLSSKVIRILEDGNNEVFVSAVTFWEISLKYSLGKLDLNGITPEQLPKLSEETGFSLLPLLPSESSGYYQLAANWHRDPFDRMLIWQAITNNLTLLSKDKNVEQYKSAGLKVVW</sequence>
<gene>
    <name evidence="2" type="ORF">FSB76_06740</name>
</gene>
<dbReference type="RefSeq" id="WP_147052871.1">
    <property type="nucleotide sequence ID" value="NZ_CP042437.1"/>
</dbReference>
<evidence type="ECO:0000313" key="3">
    <source>
        <dbReference type="Proteomes" id="UP000321362"/>
    </source>
</evidence>
<protein>
    <submittedName>
        <fullName evidence="2">Type II toxin-antitoxin system VapC family toxin</fullName>
    </submittedName>
</protein>
<evidence type="ECO:0000259" key="1">
    <source>
        <dbReference type="Pfam" id="PF01850"/>
    </source>
</evidence>
<dbReference type="InterPro" id="IPR029060">
    <property type="entry name" value="PIN-like_dom_sf"/>
</dbReference>
<dbReference type="EMBL" id="CP042437">
    <property type="protein sequence ID" value="QEC75659.1"/>
    <property type="molecule type" value="Genomic_DNA"/>
</dbReference>
<proteinExistence type="predicted"/>
<feature type="domain" description="PIN" evidence="1">
    <location>
        <begin position="4"/>
        <end position="123"/>
    </location>
</feature>
<dbReference type="PANTHER" id="PTHR36173:SF2">
    <property type="entry name" value="RIBONUCLEASE VAPC16"/>
    <property type="match status" value="1"/>
</dbReference>
<organism evidence="2 3">
    <name type="scientific">Mucilaginibacter ginsenosidivorax</name>
    <dbReference type="NCBI Taxonomy" id="862126"/>
    <lineage>
        <taxon>Bacteria</taxon>
        <taxon>Pseudomonadati</taxon>
        <taxon>Bacteroidota</taxon>
        <taxon>Sphingobacteriia</taxon>
        <taxon>Sphingobacteriales</taxon>
        <taxon>Sphingobacteriaceae</taxon>
        <taxon>Mucilaginibacter</taxon>
    </lineage>
</organism>
<name>A0A5B8VW41_9SPHI</name>
<dbReference type="CDD" id="cd09872">
    <property type="entry name" value="PIN_Sll0205-like"/>
    <property type="match status" value="1"/>
</dbReference>
<dbReference type="SUPFAM" id="SSF88723">
    <property type="entry name" value="PIN domain-like"/>
    <property type="match status" value="1"/>
</dbReference>